<dbReference type="AlphaFoldDB" id="A0A6G1LH75"/>
<reference evidence="1" key="1">
    <citation type="journal article" date="2020" name="Stud. Mycol.">
        <title>101 Dothideomycetes genomes: a test case for predicting lifestyles and emergence of pathogens.</title>
        <authorList>
            <person name="Haridas S."/>
            <person name="Albert R."/>
            <person name="Binder M."/>
            <person name="Bloem J."/>
            <person name="Labutti K."/>
            <person name="Salamov A."/>
            <person name="Andreopoulos B."/>
            <person name="Baker S."/>
            <person name="Barry K."/>
            <person name="Bills G."/>
            <person name="Bluhm B."/>
            <person name="Cannon C."/>
            <person name="Castanera R."/>
            <person name="Culley D."/>
            <person name="Daum C."/>
            <person name="Ezra D."/>
            <person name="Gonzalez J."/>
            <person name="Henrissat B."/>
            <person name="Kuo A."/>
            <person name="Liang C."/>
            <person name="Lipzen A."/>
            <person name="Lutzoni F."/>
            <person name="Magnuson J."/>
            <person name="Mondo S."/>
            <person name="Nolan M."/>
            <person name="Ohm R."/>
            <person name="Pangilinan J."/>
            <person name="Park H.-J."/>
            <person name="Ramirez L."/>
            <person name="Alfaro M."/>
            <person name="Sun H."/>
            <person name="Tritt A."/>
            <person name="Yoshinaga Y."/>
            <person name="Zwiers L.-H."/>
            <person name="Turgeon B."/>
            <person name="Goodwin S."/>
            <person name="Spatafora J."/>
            <person name="Crous P."/>
            <person name="Grigoriev I."/>
        </authorList>
    </citation>
    <scope>NUCLEOTIDE SEQUENCE</scope>
    <source>
        <strain evidence="1">CBS 116005</strain>
    </source>
</reference>
<proteinExistence type="predicted"/>
<accession>A0A6G1LH75</accession>
<name>A0A6G1LH75_9PEZI</name>
<protein>
    <submittedName>
        <fullName evidence="1">Uncharacterized protein</fullName>
    </submittedName>
</protein>
<evidence type="ECO:0000313" key="2">
    <source>
        <dbReference type="Proteomes" id="UP000799436"/>
    </source>
</evidence>
<keyword evidence="2" id="KW-1185">Reference proteome</keyword>
<organism evidence="1 2">
    <name type="scientific">Teratosphaeria nubilosa</name>
    <dbReference type="NCBI Taxonomy" id="161662"/>
    <lineage>
        <taxon>Eukaryota</taxon>
        <taxon>Fungi</taxon>
        <taxon>Dikarya</taxon>
        <taxon>Ascomycota</taxon>
        <taxon>Pezizomycotina</taxon>
        <taxon>Dothideomycetes</taxon>
        <taxon>Dothideomycetidae</taxon>
        <taxon>Mycosphaerellales</taxon>
        <taxon>Teratosphaeriaceae</taxon>
        <taxon>Teratosphaeria</taxon>
    </lineage>
</organism>
<gene>
    <name evidence="1" type="ORF">EJ03DRAFT_12174</name>
</gene>
<evidence type="ECO:0000313" key="1">
    <source>
        <dbReference type="EMBL" id="KAF2771970.1"/>
    </source>
</evidence>
<dbReference type="EMBL" id="ML995817">
    <property type="protein sequence ID" value="KAF2771970.1"/>
    <property type="molecule type" value="Genomic_DNA"/>
</dbReference>
<sequence>MGMYSRLESFESWAGLWLCAIASRSLQGSGARKINPLQDQSPVLGRYNWSSEVQRIARRPLLWESAHASACDRCQRTPTCLGHNLRPSSRAICTKTLSFMQCHFL</sequence>
<dbReference type="Proteomes" id="UP000799436">
    <property type="component" value="Unassembled WGS sequence"/>
</dbReference>